<feature type="compositionally biased region" description="Basic and acidic residues" evidence="1">
    <location>
        <begin position="77"/>
        <end position="87"/>
    </location>
</feature>
<dbReference type="PANTHER" id="PTHR37218:SF2">
    <property type="entry name" value="COILED-COIL PROTEIN"/>
    <property type="match status" value="1"/>
</dbReference>
<evidence type="ECO:0000256" key="1">
    <source>
        <dbReference type="SAM" id="MobiDB-lite"/>
    </source>
</evidence>
<comment type="caution">
    <text evidence="2">The sequence shown here is derived from an EMBL/GenBank/DDBJ whole genome shotgun (WGS) entry which is preliminary data.</text>
</comment>
<gene>
    <name evidence="2" type="ORF">Zm00014a_005762</name>
</gene>
<feature type="region of interest" description="Disordered" evidence="1">
    <location>
        <begin position="114"/>
        <end position="154"/>
    </location>
</feature>
<dbReference type="Proteomes" id="UP000251960">
    <property type="component" value="Chromosome 6"/>
</dbReference>
<organism evidence="2">
    <name type="scientific">Zea mays</name>
    <name type="common">Maize</name>
    <dbReference type="NCBI Taxonomy" id="4577"/>
    <lineage>
        <taxon>Eukaryota</taxon>
        <taxon>Viridiplantae</taxon>
        <taxon>Streptophyta</taxon>
        <taxon>Embryophyta</taxon>
        <taxon>Tracheophyta</taxon>
        <taxon>Spermatophyta</taxon>
        <taxon>Magnoliopsida</taxon>
        <taxon>Liliopsida</taxon>
        <taxon>Poales</taxon>
        <taxon>Poaceae</taxon>
        <taxon>PACMAD clade</taxon>
        <taxon>Panicoideae</taxon>
        <taxon>Andropogonodae</taxon>
        <taxon>Andropogoneae</taxon>
        <taxon>Tripsacinae</taxon>
        <taxon>Zea</taxon>
    </lineage>
</organism>
<feature type="region of interest" description="Disordered" evidence="1">
    <location>
        <begin position="68"/>
        <end position="87"/>
    </location>
</feature>
<sequence length="263" mass="29101">MEMWSGKALALGEGMGQQGGRGGRQPWEKLELPVCCSRGQQREDEDPAATVAGRRPWRSLCAQGRSVPCWGGGAPGKQDDRLRKSRSAADKANDKLCIFVFNFNGVHVETKKRALEAPADSKTSDIEGNDNGSATNENLNAEGSKGKQKRGKAKDLHFERLNEKKRKCKGNKTETVPDFPGCEKVKFGEVVDAPPKLSFPKVKSSLDASCEMLRKEVIENYRNIKGWTLRPGIQLPTLAEDTFLSLFDKLTLFISEKFRVSTV</sequence>
<dbReference type="ExpressionAtlas" id="A0A3L6EBQ6">
    <property type="expression patterns" value="baseline"/>
</dbReference>
<evidence type="ECO:0000313" key="2">
    <source>
        <dbReference type="EMBL" id="PWZ18048.1"/>
    </source>
</evidence>
<dbReference type="PANTHER" id="PTHR37218">
    <property type="entry name" value="COILED-COIL PROTEIN"/>
    <property type="match status" value="1"/>
</dbReference>
<name>A0A3L6EBQ6_MAIZE</name>
<proteinExistence type="predicted"/>
<feature type="compositionally biased region" description="Polar residues" evidence="1">
    <location>
        <begin position="130"/>
        <end position="141"/>
    </location>
</feature>
<protein>
    <submittedName>
        <fullName evidence="2">Uncharacterized protein</fullName>
    </submittedName>
</protein>
<dbReference type="AlphaFoldDB" id="A0A3L6EBQ6"/>
<reference evidence="2" key="1">
    <citation type="journal article" date="2018" name="Nat. Genet.">
        <title>Extensive intraspecific gene order and gene structural variations between Mo17 and other maize genomes.</title>
        <authorList>
            <person name="Sun S."/>
            <person name="Zhou Y."/>
            <person name="Chen J."/>
            <person name="Shi J."/>
            <person name="Zhao H."/>
            <person name="Zhao H."/>
            <person name="Song W."/>
            <person name="Zhang M."/>
            <person name="Cui Y."/>
            <person name="Dong X."/>
            <person name="Liu H."/>
            <person name="Ma X."/>
            <person name="Jiao Y."/>
            <person name="Wang B."/>
            <person name="Wei X."/>
            <person name="Stein J.C."/>
            <person name="Glaubitz J.C."/>
            <person name="Lu F."/>
            <person name="Yu G."/>
            <person name="Liang C."/>
            <person name="Fengler K."/>
            <person name="Li B."/>
            <person name="Rafalski A."/>
            <person name="Schnable P.S."/>
            <person name="Ware D.H."/>
            <person name="Buckler E.S."/>
            <person name="Lai J."/>
        </authorList>
    </citation>
    <scope>NUCLEOTIDE SEQUENCE [LARGE SCALE GENOMIC DNA]</scope>
    <source>
        <tissue evidence="2">Seedling</tissue>
    </source>
</reference>
<accession>A0A3L6EBQ6</accession>
<dbReference type="EMBL" id="NCVQ01000007">
    <property type="protein sequence ID" value="PWZ18048.1"/>
    <property type="molecule type" value="Genomic_DNA"/>
</dbReference>